<feature type="region of interest" description="Disordered" evidence="1">
    <location>
        <begin position="59"/>
        <end position="100"/>
    </location>
</feature>
<keyword evidence="3" id="KW-1185">Reference proteome</keyword>
<evidence type="ECO:0000313" key="3">
    <source>
        <dbReference type="Proteomes" id="UP000030748"/>
    </source>
</evidence>
<feature type="compositionally biased region" description="Basic and acidic residues" evidence="1">
    <location>
        <begin position="90"/>
        <end position="100"/>
    </location>
</feature>
<dbReference type="EMBL" id="KI631231">
    <property type="protein sequence ID" value="EYU29409.1"/>
    <property type="molecule type" value="Genomic_DNA"/>
</dbReference>
<gene>
    <name evidence="2" type="ORF">MIMGU_mgv11b015002mg</name>
</gene>
<proteinExistence type="predicted"/>
<dbReference type="AlphaFoldDB" id="A0A022QP83"/>
<organism evidence="2 3">
    <name type="scientific">Erythranthe guttata</name>
    <name type="common">Yellow monkey flower</name>
    <name type="synonym">Mimulus guttatus</name>
    <dbReference type="NCBI Taxonomy" id="4155"/>
    <lineage>
        <taxon>Eukaryota</taxon>
        <taxon>Viridiplantae</taxon>
        <taxon>Streptophyta</taxon>
        <taxon>Embryophyta</taxon>
        <taxon>Tracheophyta</taxon>
        <taxon>Spermatophyta</taxon>
        <taxon>Magnoliopsida</taxon>
        <taxon>eudicotyledons</taxon>
        <taxon>Gunneridae</taxon>
        <taxon>Pentapetalae</taxon>
        <taxon>asterids</taxon>
        <taxon>lamiids</taxon>
        <taxon>Lamiales</taxon>
        <taxon>Phrymaceae</taxon>
        <taxon>Erythranthe</taxon>
    </lineage>
</organism>
<dbReference type="eggNOG" id="ENOG502SG43">
    <property type="taxonomic scope" value="Eukaryota"/>
</dbReference>
<protein>
    <submittedName>
        <fullName evidence="2">Uncharacterized protein</fullName>
    </submittedName>
</protein>
<accession>A0A022QP83</accession>
<reference evidence="2 3" key="1">
    <citation type="journal article" date="2013" name="Proc. Natl. Acad. Sci. U.S.A.">
        <title>Fine-scale variation in meiotic recombination in Mimulus inferred from population shotgun sequencing.</title>
        <authorList>
            <person name="Hellsten U."/>
            <person name="Wright K.M."/>
            <person name="Jenkins J."/>
            <person name="Shu S."/>
            <person name="Yuan Y."/>
            <person name="Wessler S.R."/>
            <person name="Schmutz J."/>
            <person name="Willis J.H."/>
            <person name="Rokhsar D.S."/>
        </authorList>
    </citation>
    <scope>NUCLEOTIDE SEQUENCE [LARGE SCALE GENOMIC DNA]</scope>
    <source>
        <strain evidence="3">cv. DUN x IM62</strain>
    </source>
</reference>
<sequence>MKTLLANGSSDGIRCISAGMIAPARSTRLSVQSARSIDSTGPTLLGARRARAEICIRCSSPSKKKKNEKTTRKREVRRENKIQKGGVGVQHEDFPGGHPS</sequence>
<evidence type="ECO:0000313" key="2">
    <source>
        <dbReference type="EMBL" id="EYU29409.1"/>
    </source>
</evidence>
<evidence type="ECO:0000256" key="1">
    <source>
        <dbReference type="SAM" id="MobiDB-lite"/>
    </source>
</evidence>
<dbReference type="Proteomes" id="UP000030748">
    <property type="component" value="Unassembled WGS sequence"/>
</dbReference>
<feature type="compositionally biased region" description="Basic residues" evidence="1">
    <location>
        <begin position="62"/>
        <end position="75"/>
    </location>
</feature>
<name>A0A022QP83_ERYGU</name>